<feature type="domain" description="Pseudouridine synthase I TruA alpha/beta" evidence="5">
    <location>
        <begin position="121"/>
        <end position="223"/>
    </location>
</feature>
<dbReference type="InterPro" id="IPR020103">
    <property type="entry name" value="PsdUridine_synth_cat_dom_sf"/>
</dbReference>
<comment type="catalytic activity">
    <reaction evidence="4">
        <text>uridine(38/39/40) in tRNA = pseudouridine(38/39/40) in tRNA</text>
        <dbReference type="Rhea" id="RHEA:22376"/>
        <dbReference type="Rhea" id="RHEA-COMP:10085"/>
        <dbReference type="Rhea" id="RHEA-COMP:10087"/>
        <dbReference type="ChEBI" id="CHEBI:65314"/>
        <dbReference type="ChEBI" id="CHEBI:65315"/>
        <dbReference type="EC" id="5.4.99.12"/>
    </reaction>
</comment>
<dbReference type="PANTHER" id="PTHR11142">
    <property type="entry name" value="PSEUDOURIDYLATE SYNTHASE"/>
    <property type="match status" value="1"/>
</dbReference>
<evidence type="ECO:0000256" key="2">
    <source>
        <dbReference type="ARBA" id="ARBA00022694"/>
    </source>
</evidence>
<dbReference type="InterPro" id="IPR001406">
    <property type="entry name" value="PsdUridine_synth_TruA"/>
</dbReference>
<dbReference type="AlphaFoldDB" id="A0A7S0J8D0"/>
<keyword evidence="2 4" id="KW-0819">tRNA processing</keyword>
<dbReference type="Gene3D" id="3.30.70.580">
    <property type="entry name" value="Pseudouridine synthase I, catalytic domain, N-terminal subdomain"/>
    <property type="match status" value="1"/>
</dbReference>
<dbReference type="SUPFAM" id="SSF55120">
    <property type="entry name" value="Pseudouridine synthase"/>
    <property type="match status" value="1"/>
</dbReference>
<gene>
    <name evidence="6" type="ORF">CLEP1334_LOCUS18685</name>
</gene>
<proteinExistence type="inferred from homology"/>
<organism evidence="6">
    <name type="scientific">Calcidiscus leptoporus</name>
    <dbReference type="NCBI Taxonomy" id="127549"/>
    <lineage>
        <taxon>Eukaryota</taxon>
        <taxon>Haptista</taxon>
        <taxon>Haptophyta</taxon>
        <taxon>Prymnesiophyceae</taxon>
        <taxon>Coccolithales</taxon>
        <taxon>Calcidiscaceae</taxon>
        <taxon>Calcidiscus</taxon>
    </lineage>
</organism>
<comment type="similarity">
    <text evidence="1 4">Belongs to the tRNA pseudouridine synthase TruA family.</text>
</comment>
<evidence type="ECO:0000256" key="1">
    <source>
        <dbReference type="ARBA" id="ARBA00009375"/>
    </source>
</evidence>
<dbReference type="InterPro" id="IPR020094">
    <property type="entry name" value="TruA/RsuA/RluB/E/F_N"/>
</dbReference>
<evidence type="ECO:0000259" key="5">
    <source>
        <dbReference type="Pfam" id="PF01416"/>
    </source>
</evidence>
<evidence type="ECO:0000256" key="4">
    <source>
        <dbReference type="RuleBase" id="RU003792"/>
    </source>
</evidence>
<dbReference type="EC" id="5.4.99.12" evidence="4"/>
<name>A0A7S0J8D0_9EUKA</name>
<keyword evidence="3 4" id="KW-0413">Isomerase</keyword>
<dbReference type="InterPro" id="IPR020097">
    <property type="entry name" value="PsdUridine_synth_TruA_a/b_dom"/>
</dbReference>
<dbReference type="PANTHER" id="PTHR11142:SF0">
    <property type="entry name" value="TRNA PSEUDOURIDINE SYNTHASE-LIKE 1"/>
    <property type="match status" value="1"/>
</dbReference>
<sequence length="241" mass="27027">MYGAEVLLHAASRTDAGVHARGQVCIFDHAGRREHDLSKLRYSMNQLLPEDTCVREAASVPDSFDPRTNLGKEYIYRLNTSASRDPLRRLYEWHVPERRGQQWDTDAVRRGAALLQSDTARDFSAFANMPRGAERTRRIDPFCTLRELRVVQTSSSLVSIHLSADRFLYKMARNMVGALVSVGFCELGVCELELALDSGRFSHTNSPGLTAPAQGLVLDRVFYGEDEPFKGHLDLARLGKS</sequence>
<evidence type="ECO:0000313" key="6">
    <source>
        <dbReference type="EMBL" id="CAD8543398.1"/>
    </source>
</evidence>
<dbReference type="GO" id="GO:0003723">
    <property type="term" value="F:RNA binding"/>
    <property type="evidence" value="ECO:0007669"/>
    <property type="project" value="InterPro"/>
</dbReference>
<accession>A0A7S0J8D0</accession>
<protein>
    <recommendedName>
        <fullName evidence="4">tRNA pseudouridine synthase</fullName>
        <ecNumber evidence="4">5.4.99.12</ecNumber>
    </recommendedName>
</protein>
<dbReference type="Gene3D" id="3.30.70.660">
    <property type="entry name" value="Pseudouridine synthase I, catalytic domain, C-terminal subdomain"/>
    <property type="match status" value="1"/>
</dbReference>
<dbReference type="GO" id="GO:0160147">
    <property type="term" value="F:tRNA pseudouridine(38-40) synthase activity"/>
    <property type="evidence" value="ECO:0007669"/>
    <property type="project" value="UniProtKB-EC"/>
</dbReference>
<dbReference type="EMBL" id="HBER01036827">
    <property type="protein sequence ID" value="CAD8543398.1"/>
    <property type="molecule type" value="Transcribed_RNA"/>
</dbReference>
<dbReference type="GO" id="GO:0031119">
    <property type="term" value="P:tRNA pseudouridine synthesis"/>
    <property type="evidence" value="ECO:0007669"/>
    <property type="project" value="TreeGrafter"/>
</dbReference>
<reference evidence="6" key="1">
    <citation type="submission" date="2021-01" db="EMBL/GenBank/DDBJ databases">
        <authorList>
            <person name="Corre E."/>
            <person name="Pelletier E."/>
            <person name="Niang G."/>
            <person name="Scheremetjew M."/>
            <person name="Finn R."/>
            <person name="Kale V."/>
            <person name="Holt S."/>
            <person name="Cochrane G."/>
            <person name="Meng A."/>
            <person name="Brown T."/>
            <person name="Cohen L."/>
        </authorList>
    </citation>
    <scope>NUCLEOTIDE SEQUENCE</scope>
    <source>
        <strain evidence="6">RCC1130</strain>
    </source>
</reference>
<dbReference type="InterPro" id="IPR020095">
    <property type="entry name" value="PsdUridine_synth_TruA_C"/>
</dbReference>
<evidence type="ECO:0000256" key="3">
    <source>
        <dbReference type="ARBA" id="ARBA00023235"/>
    </source>
</evidence>
<dbReference type="Pfam" id="PF01416">
    <property type="entry name" value="PseudoU_synth_1"/>
    <property type="match status" value="1"/>
</dbReference>